<keyword evidence="7 13" id="KW-0547">Nucleotide-binding</keyword>
<dbReference type="Gene3D" id="3.30.200.20">
    <property type="entry name" value="Phosphorylase Kinase, domain 1"/>
    <property type="match status" value="1"/>
</dbReference>
<evidence type="ECO:0000256" key="7">
    <source>
        <dbReference type="ARBA" id="ARBA00022741"/>
    </source>
</evidence>
<dbReference type="Pfam" id="PF07714">
    <property type="entry name" value="PK_Tyr_Ser-Thr"/>
    <property type="match status" value="1"/>
</dbReference>
<dbReference type="Proteomes" id="UP000796880">
    <property type="component" value="Unassembled WGS sequence"/>
</dbReference>
<sequence>MPFKLFLFLLLAPVLIHSLDPVLNEDVLGLIVFKAGLEDPEGKLISWNEDDESPCNWLGVKCDPRTNRVSELVLNSFSLSGHIDKGLLKLQFLQILSLSRNNLTGTINPDIARIGSLRAVDLSENNLYGSIPDDWCFSLTAVNLSSNQLSGKLPSEIWNLRGLQSLDLSDNLLYGEIPQGIENLYGLRVIRLGKNRFSGKLPGDIGGCLHLKLVDFSENFFSGWLPESMQRLSSCSSLSLGGNSFSGEAPDWIGELRNLEELDLSANNFSGQIPHSIGKLQLLLKLNLSMNEFAGNLPESMANCINLLTVDVSHNLLVGGIPSWIFKQAVRSASFFGNQLSEGEDPWLTSTTGAASPGGLQVLDLSANALSGELPSDIGNLGGLQVLNMSRNHLSGSIPKSIGELKVVDILDFSDNRLNGSIPSEIGGAISLKELRLQKNFLTGKIPTKIEKCSSLTSLILSHNNLSGPIPAVIANLTNLQYVDLSLNSLSGSLPKELTNLSHLLCFNVSNNHLHGELPVGGFFNTIPPLSVSGNPSLCGSVVNRTCPAVHPKPIVLNPNSSDSGGYNSRSHGHKKILLSISTLIAIGAAAFIAFGVIAVTVLNIRVRSSMSPSAAPLALSGGEDFSCSPTADPNYGKLVMFSGDADFEAGAQALLNKDSELGRGGFGVVYRTVLRDGRSIAIKKLTVSSLIKSQEDFEKEVKNLGKIRHHNLVALEGYYWTPSLQLLIYEYISNGSLYKRLHDAPARRCLTWRQRFNVILGMAKGLSHLHQMDIIHYNLKSTNILIDGSCEPKVSDFGLARLLPMLDRCILSSKIQSALGYMAPEFACQTVKITEKCDVYGFGILVLEVVTGKRPVEYMEDDVVVLCDMVRGALEEGKVEECVDERLGSIFPAEEAIPVIKLGLVCASQVPSNRPDMSEVVNILELIQCPSEGQDE</sequence>
<feature type="transmembrane region" description="Helical" evidence="14">
    <location>
        <begin position="577"/>
        <end position="603"/>
    </location>
</feature>
<evidence type="ECO:0000256" key="15">
    <source>
        <dbReference type="SAM" id="SignalP"/>
    </source>
</evidence>
<evidence type="ECO:0000256" key="6">
    <source>
        <dbReference type="ARBA" id="ARBA00022737"/>
    </source>
</evidence>
<dbReference type="Gene3D" id="1.10.510.10">
    <property type="entry name" value="Transferase(Phosphotransferase) domain 1"/>
    <property type="match status" value="1"/>
</dbReference>
<feature type="signal peptide" evidence="15">
    <location>
        <begin position="1"/>
        <end position="18"/>
    </location>
</feature>
<evidence type="ECO:0000313" key="17">
    <source>
        <dbReference type="EMBL" id="KAF3447951.1"/>
    </source>
</evidence>
<accession>A0A8K0MJ51</accession>
<keyword evidence="2" id="KW-1003">Cell membrane</keyword>
<reference evidence="17" key="1">
    <citation type="submission" date="2020-03" db="EMBL/GenBank/DDBJ databases">
        <title>A high-quality chromosome-level genome assembly of a woody plant with both climbing and erect habits, Rhamnella rubrinervis.</title>
        <authorList>
            <person name="Lu Z."/>
            <person name="Yang Y."/>
            <person name="Zhu X."/>
            <person name="Sun Y."/>
        </authorList>
    </citation>
    <scope>NUCLEOTIDE SEQUENCE</scope>
    <source>
        <strain evidence="17">BYM</strain>
        <tissue evidence="17">Leaf</tissue>
    </source>
</reference>
<dbReference type="InterPro" id="IPR001611">
    <property type="entry name" value="Leu-rich_rpt"/>
</dbReference>
<dbReference type="Pfam" id="PF13855">
    <property type="entry name" value="LRR_8"/>
    <property type="match status" value="1"/>
</dbReference>
<evidence type="ECO:0000256" key="9">
    <source>
        <dbReference type="ARBA" id="ARBA00022989"/>
    </source>
</evidence>
<dbReference type="SUPFAM" id="SSF56112">
    <property type="entry name" value="Protein kinase-like (PK-like)"/>
    <property type="match status" value="1"/>
</dbReference>
<dbReference type="InterPro" id="IPR032675">
    <property type="entry name" value="LRR_dom_sf"/>
</dbReference>
<comment type="subcellular location">
    <subcellularLocation>
        <location evidence="1">Cell membrane</location>
        <topology evidence="1">Single-pass type I membrane protein</topology>
    </subcellularLocation>
</comment>
<dbReference type="PROSITE" id="PS00107">
    <property type="entry name" value="PROTEIN_KINASE_ATP"/>
    <property type="match status" value="1"/>
</dbReference>
<evidence type="ECO:0000259" key="16">
    <source>
        <dbReference type="PROSITE" id="PS50011"/>
    </source>
</evidence>
<dbReference type="CDD" id="cd14066">
    <property type="entry name" value="STKc_IRAK"/>
    <property type="match status" value="1"/>
</dbReference>
<dbReference type="GO" id="GO:0005524">
    <property type="term" value="F:ATP binding"/>
    <property type="evidence" value="ECO:0007669"/>
    <property type="project" value="UniProtKB-UniRule"/>
</dbReference>
<dbReference type="EMBL" id="VOIH02000004">
    <property type="protein sequence ID" value="KAF3447951.1"/>
    <property type="molecule type" value="Genomic_DNA"/>
</dbReference>
<keyword evidence="18" id="KW-1185">Reference proteome</keyword>
<keyword evidence="6" id="KW-0677">Repeat</keyword>
<evidence type="ECO:0000256" key="3">
    <source>
        <dbReference type="ARBA" id="ARBA00022614"/>
    </source>
</evidence>
<dbReference type="InterPro" id="IPR017441">
    <property type="entry name" value="Protein_kinase_ATP_BS"/>
</dbReference>
<keyword evidence="3" id="KW-0433">Leucine-rich repeat</keyword>
<evidence type="ECO:0000256" key="4">
    <source>
        <dbReference type="ARBA" id="ARBA00022692"/>
    </source>
</evidence>
<feature type="chain" id="PRO_5035422044" description="Protein kinase domain-containing protein" evidence="15">
    <location>
        <begin position="19"/>
        <end position="937"/>
    </location>
</feature>
<evidence type="ECO:0000313" key="18">
    <source>
        <dbReference type="Proteomes" id="UP000796880"/>
    </source>
</evidence>
<dbReference type="PANTHER" id="PTHR48007">
    <property type="entry name" value="LEUCINE-RICH REPEAT RECEPTOR-LIKE PROTEIN KINASE PXC1"/>
    <property type="match status" value="1"/>
</dbReference>
<dbReference type="FunFam" id="3.80.10.10:FF:000402">
    <property type="entry name" value="Putative LRR receptor-like serine/threonine-protein kinase IRK"/>
    <property type="match status" value="1"/>
</dbReference>
<keyword evidence="10 14" id="KW-0472">Membrane</keyword>
<evidence type="ECO:0000256" key="5">
    <source>
        <dbReference type="ARBA" id="ARBA00022729"/>
    </source>
</evidence>
<evidence type="ECO:0000256" key="12">
    <source>
        <dbReference type="ARBA" id="ARBA00023180"/>
    </source>
</evidence>
<dbReference type="AlphaFoldDB" id="A0A8K0MJ51"/>
<keyword evidence="8 13" id="KW-0067">ATP-binding</keyword>
<keyword evidence="12" id="KW-0325">Glycoprotein</keyword>
<dbReference type="InterPro" id="IPR003591">
    <property type="entry name" value="Leu-rich_rpt_typical-subtyp"/>
</dbReference>
<keyword evidence="9 14" id="KW-1133">Transmembrane helix</keyword>
<dbReference type="FunFam" id="1.10.510.10:FF:000267">
    <property type="entry name" value="probable LRR receptor-like serine/threonine-protein kinase IRK"/>
    <property type="match status" value="1"/>
</dbReference>
<dbReference type="FunFam" id="3.80.10.10:FF:000129">
    <property type="entry name" value="Leucine-rich repeat receptor-like kinase"/>
    <property type="match status" value="1"/>
</dbReference>
<proteinExistence type="predicted"/>
<dbReference type="InterPro" id="IPR000719">
    <property type="entry name" value="Prot_kinase_dom"/>
</dbReference>
<keyword evidence="11" id="KW-0675">Receptor</keyword>
<evidence type="ECO:0000256" key="11">
    <source>
        <dbReference type="ARBA" id="ARBA00023170"/>
    </source>
</evidence>
<dbReference type="GO" id="GO:0005886">
    <property type="term" value="C:plasma membrane"/>
    <property type="evidence" value="ECO:0007669"/>
    <property type="project" value="UniProtKB-SubCell"/>
</dbReference>
<organism evidence="17 18">
    <name type="scientific">Rhamnella rubrinervis</name>
    <dbReference type="NCBI Taxonomy" id="2594499"/>
    <lineage>
        <taxon>Eukaryota</taxon>
        <taxon>Viridiplantae</taxon>
        <taxon>Streptophyta</taxon>
        <taxon>Embryophyta</taxon>
        <taxon>Tracheophyta</taxon>
        <taxon>Spermatophyta</taxon>
        <taxon>Magnoliopsida</taxon>
        <taxon>eudicotyledons</taxon>
        <taxon>Gunneridae</taxon>
        <taxon>Pentapetalae</taxon>
        <taxon>rosids</taxon>
        <taxon>fabids</taxon>
        <taxon>Rosales</taxon>
        <taxon>Rhamnaceae</taxon>
        <taxon>rhamnoid group</taxon>
        <taxon>Rhamneae</taxon>
        <taxon>Rhamnella</taxon>
    </lineage>
</organism>
<dbReference type="SMART" id="SM00369">
    <property type="entry name" value="LRR_TYP"/>
    <property type="match status" value="6"/>
</dbReference>
<dbReference type="Pfam" id="PF00560">
    <property type="entry name" value="LRR_1"/>
    <property type="match status" value="7"/>
</dbReference>
<dbReference type="FunFam" id="3.80.10.10:FF:000413">
    <property type="entry name" value="Inactive leucine-rich repeat receptor-like protein kinase"/>
    <property type="match status" value="1"/>
</dbReference>
<dbReference type="SUPFAM" id="SSF52058">
    <property type="entry name" value="L domain-like"/>
    <property type="match status" value="2"/>
</dbReference>
<feature type="binding site" evidence="13">
    <location>
        <position position="685"/>
    </location>
    <ligand>
        <name>ATP</name>
        <dbReference type="ChEBI" id="CHEBI:30616"/>
    </ligand>
</feature>
<dbReference type="InterPro" id="IPR046959">
    <property type="entry name" value="PRK1-6/SRF4-like"/>
</dbReference>
<feature type="domain" description="Protein kinase" evidence="16">
    <location>
        <begin position="656"/>
        <end position="928"/>
    </location>
</feature>
<protein>
    <recommendedName>
        <fullName evidence="16">Protein kinase domain-containing protein</fullName>
    </recommendedName>
</protein>
<comment type="caution">
    <text evidence="17">The sequence shown here is derived from an EMBL/GenBank/DDBJ whole genome shotgun (WGS) entry which is preliminary data.</text>
</comment>
<evidence type="ECO:0000256" key="14">
    <source>
        <dbReference type="SAM" id="Phobius"/>
    </source>
</evidence>
<evidence type="ECO:0000256" key="13">
    <source>
        <dbReference type="PROSITE-ProRule" id="PRU10141"/>
    </source>
</evidence>
<dbReference type="Gene3D" id="3.80.10.10">
    <property type="entry name" value="Ribonuclease Inhibitor"/>
    <property type="match status" value="4"/>
</dbReference>
<keyword evidence="5 15" id="KW-0732">Signal</keyword>
<dbReference type="PROSITE" id="PS50011">
    <property type="entry name" value="PROTEIN_KINASE_DOM"/>
    <property type="match status" value="1"/>
</dbReference>
<evidence type="ECO:0000256" key="2">
    <source>
        <dbReference type="ARBA" id="ARBA00022475"/>
    </source>
</evidence>
<dbReference type="Pfam" id="PF08263">
    <property type="entry name" value="LRRNT_2"/>
    <property type="match status" value="1"/>
</dbReference>
<dbReference type="PANTHER" id="PTHR48007:SF76">
    <property type="entry name" value="OS03G0145102 PROTEIN"/>
    <property type="match status" value="1"/>
</dbReference>
<gene>
    <name evidence="17" type="ORF">FNV43_RR08658</name>
</gene>
<dbReference type="OrthoDB" id="676979at2759"/>
<evidence type="ECO:0000256" key="1">
    <source>
        <dbReference type="ARBA" id="ARBA00004251"/>
    </source>
</evidence>
<dbReference type="GO" id="GO:0004672">
    <property type="term" value="F:protein kinase activity"/>
    <property type="evidence" value="ECO:0007669"/>
    <property type="project" value="InterPro"/>
</dbReference>
<dbReference type="InterPro" id="IPR001245">
    <property type="entry name" value="Ser-Thr/Tyr_kinase_cat_dom"/>
</dbReference>
<keyword evidence="4 14" id="KW-0812">Transmembrane</keyword>
<evidence type="ECO:0000256" key="10">
    <source>
        <dbReference type="ARBA" id="ARBA00023136"/>
    </source>
</evidence>
<dbReference type="FunFam" id="3.30.200.20:FF:000295">
    <property type="entry name" value="probable LRR receptor-like serine/threonine-protein kinase IRK"/>
    <property type="match status" value="1"/>
</dbReference>
<evidence type="ECO:0000256" key="8">
    <source>
        <dbReference type="ARBA" id="ARBA00022840"/>
    </source>
</evidence>
<dbReference type="InterPro" id="IPR011009">
    <property type="entry name" value="Kinase-like_dom_sf"/>
</dbReference>
<name>A0A8K0MJ51_9ROSA</name>
<dbReference type="InterPro" id="IPR013210">
    <property type="entry name" value="LRR_N_plant-typ"/>
</dbReference>